<evidence type="ECO:0000313" key="1">
    <source>
        <dbReference type="EMBL" id="BBD97167.1"/>
    </source>
</evidence>
<keyword evidence="2" id="KW-1185">Reference proteome</keyword>
<accession>A0A494W3J0</accession>
<proteinExistence type="predicted"/>
<name>A0A494W3J0_9SPHN</name>
<organism evidence="1 2">
    <name type="scientific">Sphingobium amiense</name>
    <dbReference type="NCBI Taxonomy" id="135719"/>
    <lineage>
        <taxon>Bacteria</taxon>
        <taxon>Pseudomonadati</taxon>
        <taxon>Pseudomonadota</taxon>
        <taxon>Alphaproteobacteria</taxon>
        <taxon>Sphingomonadales</taxon>
        <taxon>Sphingomonadaceae</taxon>
        <taxon>Sphingobium</taxon>
    </lineage>
</organism>
<protein>
    <submittedName>
        <fullName evidence="1">Uncharacterized protein</fullName>
    </submittedName>
</protein>
<dbReference type="KEGG" id="sami:SAMIE_1006680"/>
<dbReference type="AlphaFoldDB" id="A0A494W3J0"/>
<dbReference type="EMBL" id="AP018664">
    <property type="protein sequence ID" value="BBD97167.1"/>
    <property type="molecule type" value="Genomic_DNA"/>
</dbReference>
<sequence length="167" mass="17934">MMSFTMNDLALLAIALVIGWILGLMTSGRGRFKRLWQDEKVAHRTALKDREARLEASEARVRELERHAAPVSAGGASAATVAAAAPGRDDLSRISGISQREEVALNEAGYQRYGQIAALNAEQEATLEARLGLSPGTISRDDWRGQAVALERGEGKPGLLGRLTGAR</sequence>
<gene>
    <name evidence="1" type="ORF">SAMIE_1006680</name>
</gene>
<reference evidence="1 2" key="1">
    <citation type="submission" date="2018-05" db="EMBL/GenBank/DDBJ databases">
        <title>Complete Genome Sequence of the Nonylphenol-Degrading Bacterium Sphingobium amiense DSM 16289T.</title>
        <authorList>
            <person name="Ootsuka M."/>
            <person name="Nishizawa T."/>
            <person name="Ohta H."/>
        </authorList>
    </citation>
    <scope>NUCLEOTIDE SEQUENCE [LARGE SCALE GENOMIC DNA]</scope>
    <source>
        <strain evidence="1 2">DSM 16289</strain>
    </source>
</reference>
<dbReference type="Proteomes" id="UP000279959">
    <property type="component" value="Chromosome"/>
</dbReference>
<evidence type="ECO:0000313" key="2">
    <source>
        <dbReference type="Proteomes" id="UP000279959"/>
    </source>
</evidence>